<proteinExistence type="predicted"/>
<reference evidence="1 2" key="1">
    <citation type="submission" date="2016-10" db="EMBL/GenBank/DDBJ databases">
        <authorList>
            <person name="Varghese N."/>
            <person name="Submissions S."/>
        </authorList>
    </citation>
    <scope>NUCLEOTIDE SEQUENCE [LARGE SCALE GENOMIC DNA]</scope>
    <source>
        <strain evidence="1 2">DSM 17833</strain>
    </source>
</reference>
<name>A0AB37Z2C4_9PSED</name>
<evidence type="ECO:0000313" key="2">
    <source>
        <dbReference type="Proteomes" id="UP000242418"/>
    </source>
</evidence>
<gene>
    <name evidence="1" type="ORF">SAMN05216370_0212</name>
</gene>
<evidence type="ECO:0000313" key="1">
    <source>
        <dbReference type="EMBL" id="SCW29636.1"/>
    </source>
</evidence>
<accession>A0AB37Z2C4</accession>
<evidence type="ECO:0008006" key="3">
    <source>
        <dbReference type="Google" id="ProtNLM"/>
    </source>
</evidence>
<dbReference type="Proteomes" id="UP000242418">
    <property type="component" value="Unassembled WGS sequence"/>
</dbReference>
<dbReference type="AlphaFoldDB" id="A0AB37Z2C4"/>
<keyword evidence="2" id="KW-1185">Reference proteome</keyword>
<organism evidence="1 2">
    <name type="scientific">Pseudomonas peli</name>
    <dbReference type="NCBI Taxonomy" id="592361"/>
    <lineage>
        <taxon>Bacteria</taxon>
        <taxon>Pseudomonadati</taxon>
        <taxon>Pseudomonadota</taxon>
        <taxon>Gammaproteobacteria</taxon>
        <taxon>Pseudomonadales</taxon>
        <taxon>Pseudomonadaceae</taxon>
        <taxon>Pseudomonas</taxon>
    </lineage>
</organism>
<protein>
    <recommendedName>
        <fullName evidence="3">MJ0042 family finger-like domain-containing protein</fullName>
    </recommendedName>
</protein>
<sequence length="60" mass="6521">MCSSFIVIGECFYCDETLIEDRKDFNVADLPDVLVCSSCESVHALRLASVGCSEGSQVTK</sequence>
<dbReference type="EMBL" id="FMTL01000001">
    <property type="protein sequence ID" value="SCW29636.1"/>
    <property type="molecule type" value="Genomic_DNA"/>
</dbReference>
<comment type="caution">
    <text evidence="1">The sequence shown here is derived from an EMBL/GenBank/DDBJ whole genome shotgun (WGS) entry which is preliminary data.</text>
</comment>